<keyword evidence="3" id="KW-1185">Reference proteome</keyword>
<dbReference type="InterPro" id="IPR029044">
    <property type="entry name" value="Nucleotide-diphossugar_trans"/>
</dbReference>
<dbReference type="CDD" id="cd00761">
    <property type="entry name" value="Glyco_tranf_GTA_type"/>
    <property type="match status" value="1"/>
</dbReference>
<keyword evidence="2" id="KW-0808">Transferase</keyword>
<accession>A0A4R7G444</accession>
<evidence type="ECO:0000313" key="2">
    <source>
        <dbReference type="EMBL" id="TDS86069.1"/>
    </source>
</evidence>
<evidence type="ECO:0000313" key="3">
    <source>
        <dbReference type="Proteomes" id="UP000294506"/>
    </source>
</evidence>
<dbReference type="PANTHER" id="PTHR43685:SF2">
    <property type="entry name" value="GLYCOSYLTRANSFERASE 2-LIKE DOMAIN-CONTAINING PROTEIN"/>
    <property type="match status" value="1"/>
</dbReference>
<reference evidence="2 3" key="1">
    <citation type="submission" date="2019-03" db="EMBL/GenBank/DDBJ databases">
        <title>Genomic Encyclopedia of Type Strains, Phase III (KMG-III): the genomes of soil and plant-associated and newly described type strains.</title>
        <authorList>
            <person name="Whitman W."/>
        </authorList>
    </citation>
    <scope>NUCLEOTIDE SEQUENCE [LARGE SCALE GENOMIC DNA]</scope>
    <source>
        <strain evidence="2 3">DSM 27373</strain>
    </source>
</reference>
<dbReference type="InterPro" id="IPR050834">
    <property type="entry name" value="Glycosyltransf_2"/>
</dbReference>
<dbReference type="PANTHER" id="PTHR43685">
    <property type="entry name" value="GLYCOSYLTRANSFERASE"/>
    <property type="match status" value="1"/>
</dbReference>
<dbReference type="Proteomes" id="UP000294506">
    <property type="component" value="Unassembled WGS sequence"/>
</dbReference>
<protein>
    <submittedName>
        <fullName evidence="2">Glycosyltransferase involved in cell wall biosynthesis</fullName>
    </submittedName>
</protein>
<dbReference type="Pfam" id="PF00535">
    <property type="entry name" value="Glycos_transf_2"/>
    <property type="match status" value="1"/>
</dbReference>
<evidence type="ECO:0000259" key="1">
    <source>
        <dbReference type="Pfam" id="PF00535"/>
    </source>
</evidence>
<proteinExistence type="predicted"/>
<dbReference type="AlphaFoldDB" id="A0A4R7G444"/>
<dbReference type="Gene3D" id="3.90.550.10">
    <property type="entry name" value="Spore Coat Polysaccharide Biosynthesis Protein SpsA, Chain A"/>
    <property type="match status" value="1"/>
</dbReference>
<sequence>MNRPRHRQPFDRHSQLAVGRARVERLLSTSDPLSALRDPSLLAALGVAASSPFRGGVMHPDTQPALSGAMDALPALESGIAKPAVPATVGVFGDDTLLHAFENSALMRSIDPLDWEAGVRDSQIILLGPQSTRSRRGRGRVIEYAREHSLPLIYVDLGTAAPTAEQLRLAARCDRIFAVSEENAGVFQNARSVPPTSADDDARISSPQLIPVEVVACPVNPLHRSPLGSRQVIPPLVTYLGDLGTQLPTEVGESLKWTLDGVLAAGADLLISPEARVEAALTTQYWPHVQDWVSNRRSELDRLTDIGVVAHTISGSQTAFSPRVIELQASGSFVLSTYNQGVNSYYPQVHVANSTLDVASMLEALQRTDLRRAQNDGVRQVFSENHATDVLRQILHSVGLSDPASAPRVLAVTDDEDDVLRAELSVQTVGGVDVVTWREASMRSAGYDVLLPVSSAHHYASTYVADHLAAMAYQSAQVVAKLDSGAEDQGHRHVEGSLGDLALTAWWRPDLGEEMSAEKLAGSLAEARVYIAEESSHRTRRADSPRRTSMELAQGDDFDEVSRQVAQTSRDADLRLSVVVPIYNNGPHLRHKAFASLLRSSAFSDMHVLLVSDGSTDPLTLDTIQDLTEDHPNVSAFHHARGGSGSASRPRNTGLDLAQTEFVTYLDPDNEAIEDGYAELYAAIQEHQDVDFALGNMSQWAKRRSMQPYAEVLQTVFADDIDGAGNITVPPRALEALRFRPMGIQTVVARTEWLQSLNLTQPVGAVGQDSYFFQQMLHYAKSIRAIDVGVHTYYMAVSNSTVNTLNPHYFRKYLPLDRARAKWLDEVGLLDAYKTDRLEPFLVSWLLPKLRRVKPEEWQEAAENLAELLDCYGEYEWTQPTAISFWKDLNAARSPRVQSCG</sequence>
<dbReference type="InterPro" id="IPR001173">
    <property type="entry name" value="Glyco_trans_2-like"/>
</dbReference>
<name>A0A4R7G444_9MICC</name>
<gene>
    <name evidence="2" type="ORF">EV640_10491</name>
</gene>
<feature type="domain" description="Glycosyltransferase 2-like" evidence="1">
    <location>
        <begin position="577"/>
        <end position="690"/>
    </location>
</feature>
<dbReference type="EMBL" id="SOAN01000004">
    <property type="protein sequence ID" value="TDS86069.1"/>
    <property type="molecule type" value="Genomic_DNA"/>
</dbReference>
<dbReference type="SUPFAM" id="SSF53448">
    <property type="entry name" value="Nucleotide-diphospho-sugar transferases"/>
    <property type="match status" value="1"/>
</dbReference>
<dbReference type="GO" id="GO:0016740">
    <property type="term" value="F:transferase activity"/>
    <property type="evidence" value="ECO:0007669"/>
    <property type="project" value="UniProtKB-KW"/>
</dbReference>
<comment type="caution">
    <text evidence="2">The sequence shown here is derived from an EMBL/GenBank/DDBJ whole genome shotgun (WGS) entry which is preliminary data.</text>
</comment>
<organism evidence="2 3">
    <name type="scientific">Nesterenkonia aurantiaca</name>
    <dbReference type="NCBI Taxonomy" id="1436010"/>
    <lineage>
        <taxon>Bacteria</taxon>
        <taxon>Bacillati</taxon>
        <taxon>Actinomycetota</taxon>
        <taxon>Actinomycetes</taxon>
        <taxon>Micrococcales</taxon>
        <taxon>Micrococcaceae</taxon>
        <taxon>Nesterenkonia</taxon>
    </lineage>
</organism>